<dbReference type="InterPro" id="IPR012292">
    <property type="entry name" value="Globin/Proto"/>
</dbReference>
<evidence type="ECO:0000313" key="5">
    <source>
        <dbReference type="EMBL" id="CAL4792844.1"/>
    </source>
</evidence>
<dbReference type="InterPro" id="IPR044399">
    <property type="entry name" value="Mb-like_M"/>
</dbReference>
<reference evidence="3" key="1">
    <citation type="submission" date="2022-10" db="EMBL/GenBank/DDBJ databases">
        <authorList>
            <person name="Chen Y."/>
            <person name="Dougan E. K."/>
            <person name="Chan C."/>
            <person name="Rhodes N."/>
            <person name="Thang M."/>
        </authorList>
    </citation>
    <scope>NUCLEOTIDE SEQUENCE</scope>
</reference>
<proteinExistence type="predicted"/>
<sequence>MDEEEQDFPDEVAIEDESITKYQTVPETLEEVRFPKDVIEEAQQAWMSFTMASTKEAAGEALYSAIFHAAPSLQSLYKIPRPTMALRFMNSINAAVAIAHRPSALKAQAEALGFQHFDIDVTPSRGDIFREAILEVLDMELGSRFTTRARMAIGAILNYLIGANIFVRREYAGRIHLLQDSWNMANQQALSAVEMAEQEDALFEDSERLDEKRTASPKTTDVQVPTSFTEMFHFNAAVMGFNSNWMNSVLYSLNDLVANAAASYRLNEECSVLSLVLAQQTQPAVLSEFKAVMLASLRSLVAKEWGSQHELAWNWFWENVTRLLKAENFKPQVQLKALEEFLTKLSPTELSSLYRSVYKKFFALAPSGQDFLKQSSARLDYIVDQILSMTVDIYREPRDMVRKISAIGLRHVGYAVPTELFPPYVTASIEVVRTMTTDEAAETAFRWSLTLISKILVRSINEGSTVVMKAVNTNQEKALRRAVSMAPRGKRNMAMLNVAVGTESISPLYWAIETGSHRVAKAMIIDLLTIRADRDHYYYGNEALFTRHPDIIHKLCVDAPPLLWPLLDGLIWRSRLVSQGMRRVNYYIQHLVQDAEGNMNKALEWMAGAQDPKLIAHPIVEVFSDLMWGDLVSYRVFARKLYLFFSLIIFILGHGLYMKYSELLELTDMERVFIFVCRSFNYLGGMLQLLIRFVLLCVADIRGGQIVRIYRVPLPRFICSMKEICFLFLAVLLICMCSLEPLLWCLDNMYGDFPGSGLFTTTCPEAAANHDAYVLISGAALMLYWLLMIDVSIFSMRASAFSLVCFQVLVEFWLYLLGLLFLIIAFATSLSALKHEIPAVTGINAAALTLLRVSINLYSAEEFSELEASVWVFMVSCIFLILTSVFLLHLLVAQVSEAYAAIVTDMYGYARLNRAAVTVSVIKTICPKRWNRFLGSLCFEQPLEFNEGDIGLAGGIAITEPASVNPTSVDQIKRYGGTTSSEKPWPEEPEAVTDEDKFLRLEKLIMGRMGRMGGQRSRRHRGSGSNASSHSSHSGGSQNEPDSADSQQQAE</sequence>
<dbReference type="CDD" id="cd01040">
    <property type="entry name" value="Mb-like"/>
    <property type="match status" value="1"/>
</dbReference>
<name>A0A9P1GAA3_9DINO</name>
<evidence type="ECO:0000313" key="6">
    <source>
        <dbReference type="Proteomes" id="UP001152797"/>
    </source>
</evidence>
<dbReference type="InterPro" id="IPR009050">
    <property type="entry name" value="Globin-like_sf"/>
</dbReference>
<evidence type="ECO:0000256" key="2">
    <source>
        <dbReference type="SAM" id="Phobius"/>
    </source>
</evidence>
<feature type="compositionally biased region" description="Polar residues" evidence="1">
    <location>
        <begin position="1038"/>
        <end position="1051"/>
    </location>
</feature>
<keyword evidence="6" id="KW-1185">Reference proteome</keyword>
<dbReference type="SUPFAM" id="SSF46458">
    <property type="entry name" value="Globin-like"/>
    <property type="match status" value="2"/>
</dbReference>
<dbReference type="EMBL" id="CAMXCT030003646">
    <property type="protein sequence ID" value="CAL4792844.1"/>
    <property type="molecule type" value="Genomic_DNA"/>
</dbReference>
<keyword evidence="2" id="KW-0812">Transmembrane</keyword>
<protein>
    <submittedName>
        <fullName evidence="5">Pentatricopeptide repeat-containing protein, chloroplastic</fullName>
    </submittedName>
</protein>
<organism evidence="3">
    <name type="scientific">Cladocopium goreaui</name>
    <dbReference type="NCBI Taxonomy" id="2562237"/>
    <lineage>
        <taxon>Eukaryota</taxon>
        <taxon>Sar</taxon>
        <taxon>Alveolata</taxon>
        <taxon>Dinophyceae</taxon>
        <taxon>Suessiales</taxon>
        <taxon>Symbiodiniaceae</taxon>
        <taxon>Cladocopium</taxon>
    </lineage>
</organism>
<dbReference type="GO" id="GO:0020037">
    <property type="term" value="F:heme binding"/>
    <property type="evidence" value="ECO:0007669"/>
    <property type="project" value="InterPro"/>
</dbReference>
<feature type="region of interest" description="Disordered" evidence="1">
    <location>
        <begin position="1008"/>
        <end position="1051"/>
    </location>
</feature>
<feature type="transmembrane region" description="Helical" evidence="2">
    <location>
        <begin position="724"/>
        <end position="744"/>
    </location>
</feature>
<dbReference type="AlphaFoldDB" id="A0A9P1GAA3"/>
<dbReference type="GO" id="GO:0019825">
    <property type="term" value="F:oxygen binding"/>
    <property type="evidence" value="ECO:0007669"/>
    <property type="project" value="InterPro"/>
</dbReference>
<feature type="transmembrane region" description="Helical" evidence="2">
    <location>
        <begin position="870"/>
        <end position="892"/>
    </location>
</feature>
<evidence type="ECO:0000313" key="3">
    <source>
        <dbReference type="EMBL" id="CAI4005532.1"/>
    </source>
</evidence>
<keyword evidence="2" id="KW-0472">Membrane</keyword>
<feature type="transmembrane region" description="Helical" evidence="2">
    <location>
        <begin position="801"/>
        <end position="827"/>
    </location>
</feature>
<feature type="transmembrane region" description="Helical" evidence="2">
    <location>
        <begin position="641"/>
        <end position="660"/>
    </location>
</feature>
<feature type="transmembrane region" description="Helical" evidence="2">
    <location>
        <begin position="772"/>
        <end position="789"/>
    </location>
</feature>
<gene>
    <name evidence="3" type="ORF">C1SCF055_LOCUS31246</name>
</gene>
<dbReference type="Proteomes" id="UP001152797">
    <property type="component" value="Unassembled WGS sequence"/>
</dbReference>
<accession>A0A9P1GAA3</accession>
<comment type="caution">
    <text evidence="3">The sequence shown here is derived from an EMBL/GenBank/DDBJ whole genome shotgun (WGS) entry which is preliminary data.</text>
</comment>
<evidence type="ECO:0000256" key="1">
    <source>
        <dbReference type="SAM" id="MobiDB-lite"/>
    </source>
</evidence>
<evidence type="ECO:0000313" key="4">
    <source>
        <dbReference type="EMBL" id="CAL1158907.1"/>
    </source>
</evidence>
<feature type="compositionally biased region" description="Low complexity" evidence="1">
    <location>
        <begin position="1023"/>
        <end position="1037"/>
    </location>
</feature>
<dbReference type="EMBL" id="CAMXCT010003646">
    <property type="protein sequence ID" value="CAI4005532.1"/>
    <property type="molecule type" value="Genomic_DNA"/>
</dbReference>
<dbReference type="OrthoDB" id="446150at2759"/>
<reference evidence="4" key="2">
    <citation type="submission" date="2024-04" db="EMBL/GenBank/DDBJ databases">
        <authorList>
            <person name="Chen Y."/>
            <person name="Shah S."/>
            <person name="Dougan E. K."/>
            <person name="Thang M."/>
            <person name="Chan C."/>
        </authorList>
    </citation>
    <scope>NUCLEOTIDE SEQUENCE [LARGE SCALE GENOMIC DNA]</scope>
</reference>
<dbReference type="Gene3D" id="1.10.490.10">
    <property type="entry name" value="Globins"/>
    <property type="match status" value="2"/>
</dbReference>
<keyword evidence="2" id="KW-1133">Transmembrane helix</keyword>
<dbReference type="EMBL" id="CAMXCT020003646">
    <property type="protein sequence ID" value="CAL1158907.1"/>
    <property type="molecule type" value="Genomic_DNA"/>
</dbReference>